<dbReference type="RefSeq" id="XP_001887381.1">
    <property type="nucleotide sequence ID" value="XM_001887346.1"/>
</dbReference>
<dbReference type="STRING" id="486041.B0DTX7"/>
<dbReference type="SMART" id="SM00466">
    <property type="entry name" value="SRA"/>
    <property type="match status" value="1"/>
</dbReference>
<proteinExistence type="predicted"/>
<evidence type="ECO:0000313" key="6">
    <source>
        <dbReference type="Proteomes" id="UP000001194"/>
    </source>
</evidence>
<dbReference type="SUPFAM" id="SSF88697">
    <property type="entry name" value="PUA domain-like"/>
    <property type="match status" value="1"/>
</dbReference>
<keyword evidence="6" id="KW-1185">Reference proteome</keyword>
<dbReference type="PROSITE" id="PS51015">
    <property type="entry name" value="YDG"/>
    <property type="match status" value="1"/>
</dbReference>
<dbReference type="InterPro" id="IPR036987">
    <property type="entry name" value="SRA-YDG_sf"/>
</dbReference>
<feature type="compositionally biased region" description="Basic and acidic residues" evidence="3">
    <location>
        <begin position="199"/>
        <end position="216"/>
    </location>
</feature>
<feature type="compositionally biased region" description="Polar residues" evidence="3">
    <location>
        <begin position="230"/>
        <end position="243"/>
    </location>
</feature>
<dbReference type="GO" id="GO:0044027">
    <property type="term" value="P:negative regulation of gene expression via chromosomal CpG island methylation"/>
    <property type="evidence" value="ECO:0007669"/>
    <property type="project" value="TreeGrafter"/>
</dbReference>
<reference evidence="5 6" key="1">
    <citation type="journal article" date="2008" name="Nature">
        <title>The genome of Laccaria bicolor provides insights into mycorrhizal symbiosis.</title>
        <authorList>
            <person name="Martin F."/>
            <person name="Aerts A."/>
            <person name="Ahren D."/>
            <person name="Brun A."/>
            <person name="Danchin E.G.J."/>
            <person name="Duchaussoy F."/>
            <person name="Gibon J."/>
            <person name="Kohler A."/>
            <person name="Lindquist E."/>
            <person name="Pereda V."/>
            <person name="Salamov A."/>
            <person name="Shapiro H.J."/>
            <person name="Wuyts J."/>
            <person name="Blaudez D."/>
            <person name="Buee M."/>
            <person name="Brokstein P."/>
            <person name="Canbaeck B."/>
            <person name="Cohen D."/>
            <person name="Courty P.E."/>
            <person name="Coutinho P.M."/>
            <person name="Delaruelle C."/>
            <person name="Detter J.C."/>
            <person name="Deveau A."/>
            <person name="DiFazio S."/>
            <person name="Duplessis S."/>
            <person name="Fraissinet-Tachet L."/>
            <person name="Lucic E."/>
            <person name="Frey-Klett P."/>
            <person name="Fourrey C."/>
            <person name="Feussner I."/>
            <person name="Gay G."/>
            <person name="Grimwood J."/>
            <person name="Hoegger P.J."/>
            <person name="Jain P."/>
            <person name="Kilaru S."/>
            <person name="Labbe J."/>
            <person name="Lin Y.C."/>
            <person name="Legue V."/>
            <person name="Le Tacon F."/>
            <person name="Marmeisse R."/>
            <person name="Melayah D."/>
            <person name="Montanini B."/>
            <person name="Muratet M."/>
            <person name="Nehls U."/>
            <person name="Niculita-Hirzel H."/>
            <person name="Oudot-Le Secq M.P."/>
            <person name="Peter M."/>
            <person name="Quesneville H."/>
            <person name="Rajashekar B."/>
            <person name="Reich M."/>
            <person name="Rouhier N."/>
            <person name="Schmutz J."/>
            <person name="Yin T."/>
            <person name="Chalot M."/>
            <person name="Henrissat B."/>
            <person name="Kuees U."/>
            <person name="Lucas S."/>
            <person name="Van de Peer Y."/>
            <person name="Podila G.K."/>
            <person name="Polle A."/>
            <person name="Pukkila P.J."/>
            <person name="Richardson P.M."/>
            <person name="Rouze P."/>
            <person name="Sanders I.R."/>
            <person name="Stajich J.E."/>
            <person name="Tunlid A."/>
            <person name="Tuskan G."/>
            <person name="Grigoriev I.V."/>
        </authorList>
    </citation>
    <scope>NUCLEOTIDE SEQUENCE [LARGE SCALE GENOMIC DNA]</scope>
    <source>
        <strain evidence="6">S238N-H82 / ATCC MYA-4686</strain>
    </source>
</reference>
<evidence type="ECO:0000256" key="1">
    <source>
        <dbReference type="ARBA" id="ARBA00023242"/>
    </source>
</evidence>
<dbReference type="Gene3D" id="2.30.280.10">
    <property type="entry name" value="SRA-YDG"/>
    <property type="match status" value="1"/>
</dbReference>
<dbReference type="GO" id="GO:0061630">
    <property type="term" value="F:ubiquitin protein ligase activity"/>
    <property type="evidence" value="ECO:0007669"/>
    <property type="project" value="TreeGrafter"/>
</dbReference>
<feature type="region of interest" description="Disordered" evidence="3">
    <location>
        <begin position="199"/>
        <end position="261"/>
    </location>
</feature>
<gene>
    <name evidence="5" type="ORF">LACBIDRAFT_295514</name>
</gene>
<evidence type="ECO:0000259" key="4">
    <source>
        <dbReference type="PROSITE" id="PS51015"/>
    </source>
</evidence>
<dbReference type="InterPro" id="IPR003105">
    <property type="entry name" value="SRA_YDG"/>
</dbReference>
<dbReference type="KEGG" id="lbc:LACBIDRAFT_295514"/>
<dbReference type="InterPro" id="IPR045134">
    <property type="entry name" value="UHRF1/2-like"/>
</dbReference>
<evidence type="ECO:0000256" key="2">
    <source>
        <dbReference type="PROSITE-ProRule" id="PRU00358"/>
    </source>
</evidence>
<organism evidence="6">
    <name type="scientific">Laccaria bicolor (strain S238N-H82 / ATCC MYA-4686)</name>
    <name type="common">Bicoloured deceiver</name>
    <name type="synonym">Laccaria laccata var. bicolor</name>
    <dbReference type="NCBI Taxonomy" id="486041"/>
    <lineage>
        <taxon>Eukaryota</taxon>
        <taxon>Fungi</taxon>
        <taxon>Dikarya</taxon>
        <taxon>Basidiomycota</taxon>
        <taxon>Agaricomycotina</taxon>
        <taxon>Agaricomycetes</taxon>
        <taxon>Agaricomycetidae</taxon>
        <taxon>Agaricales</taxon>
        <taxon>Agaricineae</taxon>
        <taxon>Hydnangiaceae</taxon>
        <taxon>Laccaria</taxon>
    </lineage>
</organism>
<dbReference type="OrthoDB" id="2270193at2759"/>
<evidence type="ECO:0000313" key="5">
    <source>
        <dbReference type="EMBL" id="EDR01990.1"/>
    </source>
</evidence>
<dbReference type="InParanoid" id="B0DTX7"/>
<dbReference type="HOGENOM" id="CLU_1042306_0_0_1"/>
<dbReference type="GO" id="GO:0005634">
    <property type="term" value="C:nucleus"/>
    <property type="evidence" value="ECO:0007669"/>
    <property type="project" value="UniProtKB-SubCell"/>
</dbReference>
<feature type="region of interest" description="Disordered" evidence="3">
    <location>
        <begin position="72"/>
        <end position="95"/>
    </location>
</feature>
<dbReference type="PANTHER" id="PTHR14140">
    <property type="entry name" value="E3 UBIQUITIN-PROTEIN LIGASE UHRF-RELATED"/>
    <property type="match status" value="1"/>
</dbReference>
<dbReference type="PANTHER" id="PTHR14140:SF27">
    <property type="entry name" value="OS04G0289800 PROTEIN"/>
    <property type="match status" value="1"/>
</dbReference>
<sequence>MPGPSSSHIFGEIQGAPVGTHFIDRKELAQAGVHAGNQQGIWGSSEFGAYSIVLNGGYVDDDDMGETLIYTGHGQGRGKDGKERRHPRFDVGPQVGDQEWVRGNAAMRVSAETGRPVRVIRGPEGNEDYSPIEGYRYDGLYKVVRAWQEKGKAGFLMCKFLLQRLPSQRPLPRPNRPAKWWDPRPSELGLSRAPITWPEKRQVMDEEKDAKMREEQQANNQTAPVHHWVPSSSRQQETTSTVPPRNGLLKIRGRYTTFGSK</sequence>
<dbReference type="AlphaFoldDB" id="B0DTX7"/>
<dbReference type="Proteomes" id="UP000001194">
    <property type="component" value="Unassembled WGS sequence"/>
</dbReference>
<dbReference type="InterPro" id="IPR015947">
    <property type="entry name" value="PUA-like_sf"/>
</dbReference>
<dbReference type="EMBL" id="DS547134">
    <property type="protein sequence ID" value="EDR01990.1"/>
    <property type="molecule type" value="Genomic_DNA"/>
</dbReference>
<keyword evidence="1 2" id="KW-0539">Nucleus</keyword>
<comment type="subcellular location">
    <subcellularLocation>
        <location evidence="2">Nucleus</location>
    </subcellularLocation>
</comment>
<evidence type="ECO:0000256" key="3">
    <source>
        <dbReference type="SAM" id="MobiDB-lite"/>
    </source>
</evidence>
<feature type="domain" description="YDG" evidence="4">
    <location>
        <begin position="11"/>
        <end position="164"/>
    </location>
</feature>
<name>B0DTX7_LACBS</name>
<accession>B0DTX7</accession>
<dbReference type="GeneID" id="6083002"/>
<protein>
    <submittedName>
        <fullName evidence="5">Predicted protein</fullName>
    </submittedName>
</protein>
<dbReference type="GO" id="GO:0016567">
    <property type="term" value="P:protein ubiquitination"/>
    <property type="evidence" value="ECO:0007669"/>
    <property type="project" value="TreeGrafter"/>
</dbReference>
<dbReference type="Pfam" id="PF02182">
    <property type="entry name" value="SAD_SRA"/>
    <property type="match status" value="1"/>
</dbReference>